<reference evidence="1 2" key="1">
    <citation type="submission" date="2015-01" db="EMBL/GenBank/DDBJ databases">
        <title>The Genome Sequence of Cladophialophora immunda CBS83496.</title>
        <authorList>
            <consortium name="The Broad Institute Genomics Platform"/>
            <person name="Cuomo C."/>
            <person name="de Hoog S."/>
            <person name="Gorbushina A."/>
            <person name="Stielow B."/>
            <person name="Teixiera M."/>
            <person name="Abouelleil A."/>
            <person name="Chapman S.B."/>
            <person name="Priest M."/>
            <person name="Young S.K."/>
            <person name="Wortman J."/>
            <person name="Nusbaum C."/>
            <person name="Birren B."/>
        </authorList>
    </citation>
    <scope>NUCLEOTIDE SEQUENCE [LARGE SCALE GENOMIC DNA]</scope>
    <source>
        <strain evidence="1 2">CBS 83496</strain>
    </source>
</reference>
<gene>
    <name evidence="1" type="ORF">PV07_12708</name>
</gene>
<dbReference type="VEuPathDB" id="FungiDB:PV07_12708"/>
<evidence type="ECO:0000313" key="1">
    <source>
        <dbReference type="EMBL" id="KIW21884.1"/>
    </source>
</evidence>
<dbReference type="GeneID" id="27351902"/>
<keyword evidence="2" id="KW-1185">Reference proteome</keyword>
<name>A0A0D2CEB1_9EURO</name>
<feature type="non-terminal residue" evidence="1">
    <location>
        <position position="1"/>
    </location>
</feature>
<dbReference type="RefSeq" id="XP_016242100.1">
    <property type="nucleotide sequence ID" value="XM_016400258.1"/>
</dbReference>
<protein>
    <submittedName>
        <fullName evidence="1">Uncharacterized protein</fullName>
    </submittedName>
</protein>
<dbReference type="Proteomes" id="UP000054466">
    <property type="component" value="Unassembled WGS sequence"/>
</dbReference>
<organism evidence="1 2">
    <name type="scientific">Cladophialophora immunda</name>
    <dbReference type="NCBI Taxonomy" id="569365"/>
    <lineage>
        <taxon>Eukaryota</taxon>
        <taxon>Fungi</taxon>
        <taxon>Dikarya</taxon>
        <taxon>Ascomycota</taxon>
        <taxon>Pezizomycotina</taxon>
        <taxon>Eurotiomycetes</taxon>
        <taxon>Chaetothyriomycetidae</taxon>
        <taxon>Chaetothyriales</taxon>
        <taxon>Herpotrichiellaceae</taxon>
        <taxon>Cladophialophora</taxon>
    </lineage>
</organism>
<sequence length="143" mass="15996">EVLSTVKPMRCDEYIKKGMIELASAIYSALKTSPDRLPGIPTIDDCTRVKLRCALRSADGYHHFVDDQYRGCRIRSLEVLEDRATAQVEVEDDPELRQISMPVEQLPTLVESLYDEAAEGSERAAVELWHTFGSVGKPSGRIS</sequence>
<evidence type="ECO:0000313" key="2">
    <source>
        <dbReference type="Proteomes" id="UP000054466"/>
    </source>
</evidence>
<proteinExistence type="predicted"/>
<dbReference type="HOGENOM" id="CLU_1810721_0_0_1"/>
<dbReference type="EMBL" id="KN847114">
    <property type="protein sequence ID" value="KIW21884.1"/>
    <property type="molecule type" value="Genomic_DNA"/>
</dbReference>
<accession>A0A0D2CEB1</accession>
<dbReference type="AlphaFoldDB" id="A0A0D2CEB1"/>